<organism evidence="7 8">
    <name type="scientific">Pseudooceanicola marinus</name>
    <dbReference type="NCBI Taxonomy" id="396013"/>
    <lineage>
        <taxon>Bacteria</taxon>
        <taxon>Pseudomonadati</taxon>
        <taxon>Pseudomonadota</taxon>
        <taxon>Alphaproteobacteria</taxon>
        <taxon>Rhodobacterales</taxon>
        <taxon>Paracoccaceae</taxon>
        <taxon>Pseudooceanicola</taxon>
    </lineage>
</organism>
<protein>
    <submittedName>
        <fullName evidence="7">Transposon Tn10 TetC protein</fullName>
    </submittedName>
</protein>
<dbReference type="RefSeq" id="WP_157792210.1">
    <property type="nucleotide sequence ID" value="NZ_FWFN01000004.1"/>
</dbReference>
<dbReference type="PANTHER" id="PTHR30055:SF175">
    <property type="entry name" value="HTH-TYPE TRANSCRIPTIONAL REPRESSOR KSTR2"/>
    <property type="match status" value="1"/>
</dbReference>
<evidence type="ECO:0000256" key="3">
    <source>
        <dbReference type="ARBA" id="ARBA00023125"/>
    </source>
</evidence>
<name>A0A1X6ZGF1_9RHOB</name>
<keyword evidence="4" id="KW-0804">Transcription</keyword>
<dbReference type="InterPro" id="IPR023772">
    <property type="entry name" value="DNA-bd_HTH_TetR-type_CS"/>
</dbReference>
<sequence>MADWNGEIASREELRERKRRAALRVASRLFNEKGYHATSLDEIADRIGVTKTALYYYFRNKEELLYECIEISLKAGERAKAETEEAGPGAFDRFRTFYLAFLRHVIEDGGTYATLVNIRALPASMQQQLVQRRETLRAHIQSLLDRAVAEGRLREVETESTSLFLFAAINWIMAYSLEQHGGRADPKITAEAFLDQVLRGLESR</sequence>
<evidence type="ECO:0000256" key="5">
    <source>
        <dbReference type="PROSITE-ProRule" id="PRU00335"/>
    </source>
</evidence>
<dbReference type="GO" id="GO:0000976">
    <property type="term" value="F:transcription cis-regulatory region binding"/>
    <property type="evidence" value="ECO:0007669"/>
    <property type="project" value="TreeGrafter"/>
</dbReference>
<accession>A0A1X6ZGF1</accession>
<evidence type="ECO:0000313" key="7">
    <source>
        <dbReference type="EMBL" id="SLN50617.1"/>
    </source>
</evidence>
<evidence type="ECO:0000256" key="2">
    <source>
        <dbReference type="ARBA" id="ARBA00023015"/>
    </source>
</evidence>
<evidence type="ECO:0000313" key="8">
    <source>
        <dbReference type="Proteomes" id="UP000193963"/>
    </source>
</evidence>
<reference evidence="7 8" key="1">
    <citation type="submission" date="2017-03" db="EMBL/GenBank/DDBJ databases">
        <authorList>
            <person name="Afonso C.L."/>
            <person name="Miller P.J."/>
            <person name="Scott M.A."/>
            <person name="Spackman E."/>
            <person name="Goraichik I."/>
            <person name="Dimitrov K.M."/>
            <person name="Suarez D.L."/>
            <person name="Swayne D.E."/>
        </authorList>
    </citation>
    <scope>NUCLEOTIDE SEQUENCE [LARGE SCALE GENOMIC DNA]</scope>
    <source>
        <strain evidence="7 8">CECT 7751</strain>
    </source>
</reference>
<dbReference type="Gene3D" id="1.10.357.10">
    <property type="entry name" value="Tetracycline Repressor, domain 2"/>
    <property type="match status" value="1"/>
</dbReference>
<dbReference type="OrthoDB" id="9779746at2"/>
<evidence type="ECO:0000256" key="4">
    <source>
        <dbReference type="ARBA" id="ARBA00023163"/>
    </source>
</evidence>
<evidence type="ECO:0000259" key="6">
    <source>
        <dbReference type="PROSITE" id="PS50977"/>
    </source>
</evidence>
<proteinExistence type="predicted"/>
<feature type="DNA-binding region" description="H-T-H motif" evidence="5">
    <location>
        <begin position="39"/>
        <end position="58"/>
    </location>
</feature>
<keyword evidence="3 5" id="KW-0238">DNA-binding</keyword>
<dbReference type="InterPro" id="IPR041490">
    <property type="entry name" value="KstR2_TetR_C"/>
</dbReference>
<dbReference type="PANTHER" id="PTHR30055">
    <property type="entry name" value="HTH-TYPE TRANSCRIPTIONAL REGULATOR RUTR"/>
    <property type="match status" value="1"/>
</dbReference>
<keyword evidence="8" id="KW-1185">Reference proteome</keyword>
<dbReference type="SUPFAM" id="SSF48498">
    <property type="entry name" value="Tetracyclin repressor-like, C-terminal domain"/>
    <property type="match status" value="1"/>
</dbReference>
<dbReference type="SUPFAM" id="SSF46689">
    <property type="entry name" value="Homeodomain-like"/>
    <property type="match status" value="1"/>
</dbReference>
<dbReference type="GO" id="GO:0003700">
    <property type="term" value="F:DNA-binding transcription factor activity"/>
    <property type="evidence" value="ECO:0007669"/>
    <property type="project" value="TreeGrafter"/>
</dbReference>
<evidence type="ECO:0000256" key="1">
    <source>
        <dbReference type="ARBA" id="ARBA00022491"/>
    </source>
</evidence>
<keyword evidence="1" id="KW-0678">Repressor</keyword>
<dbReference type="InterPro" id="IPR050109">
    <property type="entry name" value="HTH-type_TetR-like_transc_reg"/>
</dbReference>
<dbReference type="InterPro" id="IPR001647">
    <property type="entry name" value="HTH_TetR"/>
</dbReference>
<dbReference type="PRINTS" id="PR00455">
    <property type="entry name" value="HTHTETR"/>
</dbReference>
<keyword evidence="2" id="KW-0805">Transcription regulation</keyword>
<dbReference type="AlphaFoldDB" id="A0A1X6ZGF1"/>
<feature type="domain" description="HTH tetR-type" evidence="6">
    <location>
        <begin position="16"/>
        <end position="76"/>
    </location>
</feature>
<dbReference type="PROSITE" id="PS01081">
    <property type="entry name" value="HTH_TETR_1"/>
    <property type="match status" value="1"/>
</dbReference>
<dbReference type="Gene3D" id="1.10.10.60">
    <property type="entry name" value="Homeodomain-like"/>
    <property type="match status" value="1"/>
</dbReference>
<dbReference type="Proteomes" id="UP000193963">
    <property type="component" value="Unassembled WGS sequence"/>
</dbReference>
<dbReference type="Pfam" id="PF00440">
    <property type="entry name" value="TetR_N"/>
    <property type="match status" value="1"/>
</dbReference>
<gene>
    <name evidence="7" type="primary">tetC</name>
    <name evidence="7" type="ORF">PSM7751_02476</name>
</gene>
<dbReference type="InterPro" id="IPR036271">
    <property type="entry name" value="Tet_transcr_reg_TetR-rel_C_sf"/>
</dbReference>
<dbReference type="Pfam" id="PF17932">
    <property type="entry name" value="TetR_C_24"/>
    <property type="match status" value="1"/>
</dbReference>
<dbReference type="EMBL" id="FWFN01000004">
    <property type="protein sequence ID" value="SLN50617.1"/>
    <property type="molecule type" value="Genomic_DNA"/>
</dbReference>
<dbReference type="InterPro" id="IPR009057">
    <property type="entry name" value="Homeodomain-like_sf"/>
</dbReference>
<dbReference type="PROSITE" id="PS50977">
    <property type="entry name" value="HTH_TETR_2"/>
    <property type="match status" value="1"/>
</dbReference>
<dbReference type="FunFam" id="1.10.10.60:FF:000141">
    <property type="entry name" value="TetR family transcriptional regulator"/>
    <property type="match status" value="1"/>
</dbReference>